<feature type="transmembrane region" description="Helical" evidence="4">
    <location>
        <begin position="413"/>
        <end position="432"/>
    </location>
</feature>
<protein>
    <submittedName>
        <fullName evidence="6">MFS general substrate transporter</fullName>
    </submittedName>
</protein>
<dbReference type="InterPro" id="IPR050327">
    <property type="entry name" value="Proton-linked_MCT"/>
</dbReference>
<evidence type="ECO:0000259" key="5">
    <source>
        <dbReference type="PROSITE" id="PS50850"/>
    </source>
</evidence>
<keyword evidence="4" id="KW-0472">Membrane</keyword>
<dbReference type="Gene3D" id="1.20.1250.20">
    <property type="entry name" value="MFS general substrate transporter like domains"/>
    <property type="match status" value="2"/>
</dbReference>
<dbReference type="GO" id="GO:0016020">
    <property type="term" value="C:membrane"/>
    <property type="evidence" value="ECO:0007669"/>
    <property type="project" value="UniProtKB-SubCell"/>
</dbReference>
<feature type="domain" description="Major facilitator superfamily (MFS) profile" evidence="5">
    <location>
        <begin position="54"/>
        <end position="470"/>
    </location>
</feature>
<evidence type="ECO:0000256" key="1">
    <source>
        <dbReference type="ARBA" id="ARBA00004141"/>
    </source>
</evidence>
<feature type="transmembrane region" description="Helical" evidence="4">
    <location>
        <begin position="163"/>
        <end position="183"/>
    </location>
</feature>
<feature type="region of interest" description="Disordered" evidence="3">
    <location>
        <begin position="1"/>
        <end position="30"/>
    </location>
</feature>
<evidence type="ECO:0000313" key="6">
    <source>
        <dbReference type="EMBL" id="KAF2663543.1"/>
    </source>
</evidence>
<feature type="transmembrane region" description="Helical" evidence="4">
    <location>
        <begin position="374"/>
        <end position="401"/>
    </location>
</feature>
<dbReference type="Proteomes" id="UP000799302">
    <property type="component" value="Unassembled WGS sequence"/>
</dbReference>
<evidence type="ECO:0000313" key="7">
    <source>
        <dbReference type="Proteomes" id="UP000799302"/>
    </source>
</evidence>
<sequence>MATTTITQTTSHHEIQLSPYPSQPPPTDIERARSQPIHSILPAIQPSPKLNSILIVAASFTLTFTGCGINFAFGVYQELYQSLADTSTPSNPSPFANASPATIDLIGTLGVSLMTMFAPLAAAGCKAFSPRTITLLGAFLFALGLLLASYATSLTGFLVTQGVLLGIGTCAAYIPAVTVAPGWFDQRRGLAMGVVLAGTGVGGVFWAPVIRLMNDSFGFRNGLRVLAGVGFVLIAGASFAMKWDAATLQRNRVELAGRTGLRRMRIPLVNWHLVRSRKFAAQALGCVLQAAAYYTPIYFFSAYSRVLGYSAASGANFIAMSNAASAVGKVVIGHLADRFGRLNTLAFCTVLSAVTALGLWLPSTLTAGEEKARILFAMFAITYGIFAGAYISLFPIALVELFGVQNFSSVNGVLYMLRGFGSLIGTPTAGALLRDGPGSASMGYEKLSTMVGTLMAGAAVAVLWVRIESVDLRAPRWRA</sequence>
<dbReference type="InterPro" id="IPR011701">
    <property type="entry name" value="MFS"/>
</dbReference>
<dbReference type="GO" id="GO:0022857">
    <property type="term" value="F:transmembrane transporter activity"/>
    <property type="evidence" value="ECO:0007669"/>
    <property type="project" value="InterPro"/>
</dbReference>
<keyword evidence="7" id="KW-1185">Reference proteome</keyword>
<feature type="transmembrane region" description="Helical" evidence="4">
    <location>
        <begin position="447"/>
        <end position="467"/>
    </location>
</feature>
<feature type="transmembrane region" description="Helical" evidence="4">
    <location>
        <begin position="190"/>
        <end position="210"/>
    </location>
</feature>
<gene>
    <name evidence="6" type="ORF">BT63DRAFT_430383</name>
</gene>
<dbReference type="PROSITE" id="PS50850">
    <property type="entry name" value="MFS"/>
    <property type="match status" value="1"/>
</dbReference>
<reference evidence="6" key="1">
    <citation type="journal article" date="2020" name="Stud. Mycol.">
        <title>101 Dothideomycetes genomes: a test case for predicting lifestyles and emergence of pathogens.</title>
        <authorList>
            <person name="Haridas S."/>
            <person name="Albert R."/>
            <person name="Binder M."/>
            <person name="Bloem J."/>
            <person name="Labutti K."/>
            <person name="Salamov A."/>
            <person name="Andreopoulos B."/>
            <person name="Baker S."/>
            <person name="Barry K."/>
            <person name="Bills G."/>
            <person name="Bluhm B."/>
            <person name="Cannon C."/>
            <person name="Castanera R."/>
            <person name="Culley D."/>
            <person name="Daum C."/>
            <person name="Ezra D."/>
            <person name="Gonzalez J."/>
            <person name="Henrissat B."/>
            <person name="Kuo A."/>
            <person name="Liang C."/>
            <person name="Lipzen A."/>
            <person name="Lutzoni F."/>
            <person name="Magnuson J."/>
            <person name="Mondo S."/>
            <person name="Nolan M."/>
            <person name="Ohm R."/>
            <person name="Pangilinan J."/>
            <person name="Park H.-J."/>
            <person name="Ramirez L."/>
            <person name="Alfaro M."/>
            <person name="Sun H."/>
            <person name="Tritt A."/>
            <person name="Yoshinaga Y."/>
            <person name="Zwiers L.-H."/>
            <person name="Turgeon B."/>
            <person name="Goodwin S."/>
            <person name="Spatafora J."/>
            <person name="Crous P."/>
            <person name="Grigoriev I."/>
        </authorList>
    </citation>
    <scope>NUCLEOTIDE SEQUENCE</scope>
    <source>
        <strain evidence="6">CBS 115976</strain>
    </source>
</reference>
<dbReference type="PANTHER" id="PTHR11360:SF284">
    <property type="entry name" value="EG:103B4.3 PROTEIN-RELATED"/>
    <property type="match status" value="1"/>
</dbReference>
<dbReference type="PANTHER" id="PTHR11360">
    <property type="entry name" value="MONOCARBOXYLATE TRANSPORTER"/>
    <property type="match status" value="1"/>
</dbReference>
<feature type="transmembrane region" description="Helical" evidence="4">
    <location>
        <begin position="344"/>
        <end position="362"/>
    </location>
</feature>
<feature type="transmembrane region" description="Helical" evidence="4">
    <location>
        <begin position="133"/>
        <end position="151"/>
    </location>
</feature>
<feature type="transmembrane region" description="Helical" evidence="4">
    <location>
        <begin position="222"/>
        <end position="241"/>
    </location>
</feature>
<comment type="similarity">
    <text evidence="2">Belongs to the major facilitator superfamily. Monocarboxylate porter (TC 2.A.1.13) family.</text>
</comment>
<dbReference type="Pfam" id="PF07690">
    <property type="entry name" value="MFS_1"/>
    <property type="match status" value="1"/>
</dbReference>
<dbReference type="InterPro" id="IPR020846">
    <property type="entry name" value="MFS_dom"/>
</dbReference>
<feature type="transmembrane region" description="Helical" evidence="4">
    <location>
        <begin position="279"/>
        <end position="300"/>
    </location>
</feature>
<keyword evidence="4" id="KW-1133">Transmembrane helix</keyword>
<evidence type="ECO:0000256" key="4">
    <source>
        <dbReference type="SAM" id="Phobius"/>
    </source>
</evidence>
<evidence type="ECO:0000256" key="2">
    <source>
        <dbReference type="ARBA" id="ARBA00006727"/>
    </source>
</evidence>
<organism evidence="6 7">
    <name type="scientific">Microthyrium microscopicum</name>
    <dbReference type="NCBI Taxonomy" id="703497"/>
    <lineage>
        <taxon>Eukaryota</taxon>
        <taxon>Fungi</taxon>
        <taxon>Dikarya</taxon>
        <taxon>Ascomycota</taxon>
        <taxon>Pezizomycotina</taxon>
        <taxon>Dothideomycetes</taxon>
        <taxon>Dothideomycetes incertae sedis</taxon>
        <taxon>Microthyriales</taxon>
        <taxon>Microthyriaceae</taxon>
        <taxon>Microthyrium</taxon>
    </lineage>
</organism>
<dbReference type="SUPFAM" id="SSF103473">
    <property type="entry name" value="MFS general substrate transporter"/>
    <property type="match status" value="1"/>
</dbReference>
<dbReference type="AlphaFoldDB" id="A0A6A6TX51"/>
<accession>A0A6A6TX51</accession>
<feature type="compositionally biased region" description="Low complexity" evidence="3">
    <location>
        <begin position="1"/>
        <end position="10"/>
    </location>
</feature>
<evidence type="ECO:0000256" key="3">
    <source>
        <dbReference type="SAM" id="MobiDB-lite"/>
    </source>
</evidence>
<feature type="transmembrane region" description="Helical" evidence="4">
    <location>
        <begin position="96"/>
        <end position="121"/>
    </location>
</feature>
<feature type="transmembrane region" description="Helical" evidence="4">
    <location>
        <begin position="53"/>
        <end position="76"/>
    </location>
</feature>
<dbReference type="InterPro" id="IPR036259">
    <property type="entry name" value="MFS_trans_sf"/>
</dbReference>
<proteinExistence type="inferred from homology"/>
<keyword evidence="4" id="KW-0812">Transmembrane</keyword>
<dbReference type="OrthoDB" id="6499973at2759"/>
<dbReference type="EMBL" id="MU004245">
    <property type="protein sequence ID" value="KAF2663543.1"/>
    <property type="molecule type" value="Genomic_DNA"/>
</dbReference>
<comment type="subcellular location">
    <subcellularLocation>
        <location evidence="1">Membrane</location>
        <topology evidence="1">Multi-pass membrane protein</topology>
    </subcellularLocation>
</comment>
<feature type="transmembrane region" description="Helical" evidence="4">
    <location>
        <begin position="306"/>
        <end position="332"/>
    </location>
</feature>
<name>A0A6A6TX51_9PEZI</name>